<reference evidence="6 7" key="1">
    <citation type="submission" date="2015-08" db="EMBL/GenBank/DDBJ databases">
        <authorList>
            <person name="Babu N.S."/>
            <person name="Beckwith C.J."/>
            <person name="Beseler K.G."/>
            <person name="Brison A."/>
            <person name="Carone J.V."/>
            <person name="Caskin T.P."/>
            <person name="Diamond M."/>
            <person name="Durham M.E."/>
            <person name="Foxe J.M."/>
            <person name="Go M."/>
            <person name="Henderson B.A."/>
            <person name="Jones I.B."/>
            <person name="McGettigan J.A."/>
            <person name="Micheletti S.J."/>
            <person name="Nasrallah M.E."/>
            <person name="Ortiz D."/>
            <person name="Piller C.R."/>
            <person name="Privatt S.R."/>
            <person name="Schneider S.L."/>
            <person name="Sharp S."/>
            <person name="Smith T.C."/>
            <person name="Stanton J.D."/>
            <person name="Ullery H.E."/>
            <person name="Wilson R.J."/>
            <person name="Serrano M.G."/>
            <person name="Buck G."/>
            <person name="Lee V."/>
            <person name="Wang Y."/>
            <person name="Carvalho R."/>
            <person name="Voegtly L."/>
            <person name="Shi R."/>
            <person name="Duckworth R."/>
            <person name="Johnson A."/>
            <person name="Loviza R."/>
            <person name="Walstead R."/>
            <person name="Shah Z."/>
            <person name="Kiflezghi M."/>
            <person name="Wade K."/>
            <person name="Ball S.L."/>
            <person name="Bradley K.W."/>
            <person name="Asai D.J."/>
            <person name="Bowman C.A."/>
            <person name="Russell D.A."/>
            <person name="Pope W.H."/>
            <person name="Jacobs-Sera D."/>
            <person name="Hendrix R.W."/>
            <person name="Hatfull G.F."/>
        </authorList>
    </citation>
    <scope>NUCLEOTIDE SEQUENCE [LARGE SCALE GENOMIC DNA]</scope>
    <source>
        <strain evidence="6 7">DSM 27648</strain>
    </source>
</reference>
<evidence type="ECO:0000313" key="6">
    <source>
        <dbReference type="EMBL" id="AKU96955.1"/>
    </source>
</evidence>
<dbReference type="PANTHER" id="PTHR43547">
    <property type="entry name" value="TWO-COMPONENT HISTIDINE KINASE"/>
    <property type="match status" value="1"/>
</dbReference>
<dbReference type="GO" id="GO:0034220">
    <property type="term" value="P:monoatomic ion transmembrane transport"/>
    <property type="evidence" value="ECO:0007669"/>
    <property type="project" value="UniProtKB-KW"/>
</dbReference>
<keyword evidence="6" id="KW-0407">Ion channel</keyword>
<dbReference type="InterPro" id="IPR036097">
    <property type="entry name" value="HisK_dim/P_sf"/>
</dbReference>
<dbReference type="Pfam" id="PF02518">
    <property type="entry name" value="HATPase_c"/>
    <property type="match status" value="1"/>
</dbReference>
<keyword evidence="7" id="KW-1185">Reference proteome</keyword>
<dbReference type="Proteomes" id="UP000064967">
    <property type="component" value="Chromosome"/>
</dbReference>
<dbReference type="InterPro" id="IPR003594">
    <property type="entry name" value="HATPase_dom"/>
</dbReference>
<feature type="compositionally biased region" description="Basic and acidic residues" evidence="4">
    <location>
        <begin position="251"/>
        <end position="262"/>
    </location>
</feature>
<comment type="catalytic activity">
    <reaction evidence="1">
        <text>ATP + protein L-histidine = ADP + protein N-phospho-L-histidine.</text>
        <dbReference type="EC" id="2.7.13.3"/>
    </reaction>
</comment>
<sequence length="288" mass="31099">MTPKNGRDPLLAAICHDLRAPLAAVTMGANFVLQTTSNDEASARSRRILEAMLRSCAQMERLVRNFADLSEIEGGSVTLRLGVHDAGEMAELTAEAAADSARAKGVAIEVTKPDFSLTVQCDRERILRALGHLLENAIRFAPAQSKISLQVTSLQKTQLVSFTITDHGPGISAEVRENIFDREWHAKRASRVGTGFGLSIARGFASAHGGELTFDSQENVATSFVFTIPVEGPREEGQPVPSSARAYSVQDDPRREVHDGKTTRARGRTPSNGNGNGGSVTPSRRRRP</sequence>
<gene>
    <name evidence="6" type="ORF">AKJ09_03619</name>
</gene>
<name>A0A0K1PTU5_9BACT</name>
<dbReference type="SUPFAM" id="SSF55874">
    <property type="entry name" value="ATPase domain of HSP90 chaperone/DNA topoisomerase II/histidine kinase"/>
    <property type="match status" value="1"/>
</dbReference>
<dbReference type="RefSeq" id="WP_169927588.1">
    <property type="nucleotide sequence ID" value="NZ_CP012333.1"/>
</dbReference>
<dbReference type="AlphaFoldDB" id="A0A0K1PTU5"/>
<dbReference type="Gene3D" id="3.30.565.10">
    <property type="entry name" value="Histidine kinase-like ATPase, C-terminal domain"/>
    <property type="match status" value="1"/>
</dbReference>
<dbReference type="SUPFAM" id="SSF47384">
    <property type="entry name" value="Homodimeric domain of signal transducing histidine kinase"/>
    <property type="match status" value="1"/>
</dbReference>
<dbReference type="CDD" id="cd00075">
    <property type="entry name" value="HATPase"/>
    <property type="match status" value="1"/>
</dbReference>
<proteinExistence type="predicted"/>
<evidence type="ECO:0000256" key="4">
    <source>
        <dbReference type="SAM" id="MobiDB-lite"/>
    </source>
</evidence>
<keyword evidence="6" id="KW-0813">Transport</keyword>
<dbReference type="PANTHER" id="PTHR43547:SF2">
    <property type="entry name" value="HYBRID SIGNAL TRANSDUCTION HISTIDINE KINASE C"/>
    <property type="match status" value="1"/>
</dbReference>
<evidence type="ECO:0000313" key="7">
    <source>
        <dbReference type="Proteomes" id="UP000064967"/>
    </source>
</evidence>
<protein>
    <recommendedName>
        <fullName evidence="2">histidine kinase</fullName>
        <ecNumber evidence="2">2.7.13.3</ecNumber>
    </recommendedName>
</protein>
<dbReference type="PROSITE" id="PS50109">
    <property type="entry name" value="HIS_KIN"/>
    <property type="match status" value="1"/>
</dbReference>
<dbReference type="Gene3D" id="1.10.287.130">
    <property type="match status" value="1"/>
</dbReference>
<dbReference type="InterPro" id="IPR036890">
    <property type="entry name" value="HATPase_C_sf"/>
</dbReference>
<dbReference type="EMBL" id="CP012333">
    <property type="protein sequence ID" value="AKU96955.1"/>
    <property type="molecule type" value="Genomic_DNA"/>
</dbReference>
<dbReference type="InterPro" id="IPR003661">
    <property type="entry name" value="HisK_dim/P_dom"/>
</dbReference>
<dbReference type="InterPro" id="IPR004358">
    <property type="entry name" value="Sig_transdc_His_kin-like_C"/>
</dbReference>
<feature type="region of interest" description="Disordered" evidence="4">
    <location>
        <begin position="231"/>
        <end position="288"/>
    </location>
</feature>
<keyword evidence="3" id="KW-0597">Phosphoprotein</keyword>
<dbReference type="Pfam" id="PF00512">
    <property type="entry name" value="HisKA"/>
    <property type="match status" value="1"/>
</dbReference>
<evidence type="ECO:0000259" key="5">
    <source>
        <dbReference type="PROSITE" id="PS50109"/>
    </source>
</evidence>
<dbReference type="InterPro" id="IPR005467">
    <property type="entry name" value="His_kinase_dom"/>
</dbReference>
<evidence type="ECO:0000256" key="2">
    <source>
        <dbReference type="ARBA" id="ARBA00012438"/>
    </source>
</evidence>
<organism evidence="6 7">
    <name type="scientific">Labilithrix luteola</name>
    <dbReference type="NCBI Taxonomy" id="1391654"/>
    <lineage>
        <taxon>Bacteria</taxon>
        <taxon>Pseudomonadati</taxon>
        <taxon>Myxococcota</taxon>
        <taxon>Polyangia</taxon>
        <taxon>Polyangiales</taxon>
        <taxon>Labilitrichaceae</taxon>
        <taxon>Labilithrix</taxon>
    </lineage>
</organism>
<accession>A0A0K1PTU5</accession>
<dbReference type="SMART" id="SM00388">
    <property type="entry name" value="HisKA"/>
    <property type="match status" value="1"/>
</dbReference>
<keyword evidence="6" id="KW-0808">Transferase</keyword>
<dbReference type="STRING" id="1391654.AKJ09_03619"/>
<keyword evidence="6" id="KW-0406">Ion transport</keyword>
<dbReference type="PRINTS" id="PR00344">
    <property type="entry name" value="BCTRLSENSOR"/>
</dbReference>
<keyword evidence="6" id="KW-0418">Kinase</keyword>
<evidence type="ECO:0000256" key="3">
    <source>
        <dbReference type="ARBA" id="ARBA00022553"/>
    </source>
</evidence>
<dbReference type="KEGG" id="llu:AKJ09_03619"/>
<dbReference type="GO" id="GO:0000155">
    <property type="term" value="F:phosphorelay sensor kinase activity"/>
    <property type="evidence" value="ECO:0007669"/>
    <property type="project" value="InterPro"/>
</dbReference>
<dbReference type="CDD" id="cd00082">
    <property type="entry name" value="HisKA"/>
    <property type="match status" value="1"/>
</dbReference>
<evidence type="ECO:0000256" key="1">
    <source>
        <dbReference type="ARBA" id="ARBA00000085"/>
    </source>
</evidence>
<dbReference type="SMART" id="SM00387">
    <property type="entry name" value="HATPase_c"/>
    <property type="match status" value="1"/>
</dbReference>
<dbReference type="EC" id="2.7.13.3" evidence="2"/>
<feature type="domain" description="Histidine kinase" evidence="5">
    <location>
        <begin position="13"/>
        <end position="232"/>
    </location>
</feature>